<dbReference type="EMBL" id="FNIZ01000007">
    <property type="protein sequence ID" value="SDO70828.1"/>
    <property type="molecule type" value="Genomic_DNA"/>
</dbReference>
<accession>A0A1H0LRK3</accession>
<protein>
    <submittedName>
        <fullName evidence="1">Uncharacterized protein</fullName>
    </submittedName>
</protein>
<evidence type="ECO:0000313" key="2">
    <source>
        <dbReference type="Proteomes" id="UP000198860"/>
    </source>
</evidence>
<reference evidence="2" key="1">
    <citation type="submission" date="2016-10" db="EMBL/GenBank/DDBJ databases">
        <authorList>
            <person name="Varghese N."/>
            <person name="Submissions S."/>
        </authorList>
    </citation>
    <scope>NUCLEOTIDE SEQUENCE [LARGE SCALE GENOMIC DNA]</scope>
    <source>
        <strain evidence="2">CGMCC 1.3703</strain>
    </source>
</reference>
<name>A0A1H0LRK3_HALAD</name>
<dbReference type="Proteomes" id="UP000198860">
    <property type="component" value="Unassembled WGS sequence"/>
</dbReference>
<keyword evidence="2" id="KW-1185">Reference proteome</keyword>
<evidence type="ECO:0000313" key="1">
    <source>
        <dbReference type="EMBL" id="SDO70828.1"/>
    </source>
</evidence>
<sequence>MNLRIRDQDFYVLKRWTGESLQGNKATRIYQWLLSFYQ</sequence>
<dbReference type="STRING" id="240303.SAMN05421677_107102"/>
<gene>
    <name evidence="1" type="ORF">SAMN05421677_107102</name>
</gene>
<organism evidence="1 2">
    <name type="scientific">Halobacillus aidingensis</name>
    <dbReference type="NCBI Taxonomy" id="240303"/>
    <lineage>
        <taxon>Bacteria</taxon>
        <taxon>Bacillati</taxon>
        <taxon>Bacillota</taxon>
        <taxon>Bacilli</taxon>
        <taxon>Bacillales</taxon>
        <taxon>Bacillaceae</taxon>
        <taxon>Halobacillus</taxon>
    </lineage>
</organism>
<dbReference type="AlphaFoldDB" id="A0A1H0LRK3"/>
<proteinExistence type="predicted"/>